<dbReference type="Gene3D" id="3.40.50.880">
    <property type="match status" value="1"/>
</dbReference>
<evidence type="ECO:0000313" key="4">
    <source>
        <dbReference type="EMBL" id="MFC3051728.1"/>
    </source>
</evidence>
<dbReference type="Pfam" id="PF12833">
    <property type="entry name" value="HTH_18"/>
    <property type="match status" value="1"/>
</dbReference>
<proteinExistence type="predicted"/>
<protein>
    <submittedName>
        <fullName evidence="4">GlxA family transcriptional regulator</fullName>
    </submittedName>
</protein>
<evidence type="ECO:0000313" key="5">
    <source>
        <dbReference type="Proteomes" id="UP001595444"/>
    </source>
</evidence>
<reference evidence="5" key="1">
    <citation type="journal article" date="2019" name="Int. J. Syst. Evol. Microbiol.">
        <title>The Global Catalogue of Microorganisms (GCM) 10K type strain sequencing project: providing services to taxonomists for standard genome sequencing and annotation.</title>
        <authorList>
            <consortium name="The Broad Institute Genomics Platform"/>
            <consortium name="The Broad Institute Genome Sequencing Center for Infectious Disease"/>
            <person name="Wu L."/>
            <person name="Ma J."/>
        </authorList>
    </citation>
    <scope>NUCLEOTIDE SEQUENCE [LARGE SCALE GENOMIC DNA]</scope>
    <source>
        <strain evidence="5">KCTC 62164</strain>
    </source>
</reference>
<dbReference type="SUPFAM" id="SSF46689">
    <property type="entry name" value="Homeodomain-like"/>
    <property type="match status" value="2"/>
</dbReference>
<sequence>MTKTQHISQTHNGVRRVAMVAYPNSHILDVIGPLEILSGTRLFLDKNTAGYDLFVVAEKKGKLQTSSGMYVYADTSFDEALEDTRPIDTLIIAGGHGTLDALKSPKLMSYVRQTARSAKRVISICTGALILAEIGILNGRRATTHWWWCPIMAEKYPEVRLEPDAIYVQDGNVWTSAGVTTGMDLALAIVEHDWGHDIALQVARYNVMYMVRPGGQSQFSSQLIAQKAQDPSLTRVLDHILQNLHEPLTVTSLAACAHMSERSFARKFNKEIGMTPANYVEAARFQAAKAELEHTDTSIEQIALKTGFNNPERMRRTFMRQLGISATEYRERFSTLKEKS</sequence>
<dbReference type="InterPro" id="IPR052158">
    <property type="entry name" value="INH-QAR"/>
</dbReference>
<feature type="domain" description="HTH araC/xylS-type" evidence="3">
    <location>
        <begin position="234"/>
        <end position="332"/>
    </location>
</feature>
<keyword evidence="1" id="KW-0805">Transcription regulation</keyword>
<dbReference type="SMART" id="SM00342">
    <property type="entry name" value="HTH_ARAC"/>
    <property type="match status" value="1"/>
</dbReference>
<dbReference type="PROSITE" id="PS01124">
    <property type="entry name" value="HTH_ARAC_FAMILY_2"/>
    <property type="match status" value="1"/>
</dbReference>
<dbReference type="PANTHER" id="PTHR43130:SF3">
    <property type="entry name" value="HTH-TYPE TRANSCRIPTIONAL REGULATOR RV1931C"/>
    <property type="match status" value="1"/>
</dbReference>
<dbReference type="PANTHER" id="PTHR43130">
    <property type="entry name" value="ARAC-FAMILY TRANSCRIPTIONAL REGULATOR"/>
    <property type="match status" value="1"/>
</dbReference>
<dbReference type="InterPro" id="IPR029062">
    <property type="entry name" value="Class_I_gatase-like"/>
</dbReference>
<evidence type="ECO:0000256" key="2">
    <source>
        <dbReference type="ARBA" id="ARBA00023163"/>
    </source>
</evidence>
<dbReference type="Proteomes" id="UP001595444">
    <property type="component" value="Unassembled WGS sequence"/>
</dbReference>
<dbReference type="SUPFAM" id="SSF52317">
    <property type="entry name" value="Class I glutamine amidotransferase-like"/>
    <property type="match status" value="1"/>
</dbReference>
<name>A0ABV7D3H7_9PROT</name>
<dbReference type="EMBL" id="JBHRSL010000004">
    <property type="protein sequence ID" value="MFC3051728.1"/>
    <property type="molecule type" value="Genomic_DNA"/>
</dbReference>
<dbReference type="CDD" id="cd03137">
    <property type="entry name" value="GATase1_AraC_1"/>
    <property type="match status" value="1"/>
</dbReference>
<dbReference type="Pfam" id="PF01965">
    <property type="entry name" value="DJ-1_PfpI"/>
    <property type="match status" value="1"/>
</dbReference>
<organism evidence="4 5">
    <name type="scientific">Kordiimonas pumila</name>
    <dbReference type="NCBI Taxonomy" id="2161677"/>
    <lineage>
        <taxon>Bacteria</taxon>
        <taxon>Pseudomonadati</taxon>
        <taxon>Pseudomonadota</taxon>
        <taxon>Alphaproteobacteria</taxon>
        <taxon>Kordiimonadales</taxon>
        <taxon>Kordiimonadaceae</taxon>
        <taxon>Kordiimonas</taxon>
    </lineage>
</organism>
<gene>
    <name evidence="4" type="ORF">ACFOKA_07420</name>
</gene>
<dbReference type="InterPro" id="IPR002818">
    <property type="entry name" value="DJ-1/PfpI"/>
</dbReference>
<evidence type="ECO:0000259" key="3">
    <source>
        <dbReference type="PROSITE" id="PS01124"/>
    </source>
</evidence>
<dbReference type="InterPro" id="IPR009057">
    <property type="entry name" value="Homeodomain-like_sf"/>
</dbReference>
<keyword evidence="5" id="KW-1185">Reference proteome</keyword>
<dbReference type="RefSeq" id="WP_228073831.1">
    <property type="nucleotide sequence ID" value="NZ_CP061205.1"/>
</dbReference>
<dbReference type="Gene3D" id="1.10.10.60">
    <property type="entry name" value="Homeodomain-like"/>
    <property type="match status" value="1"/>
</dbReference>
<evidence type="ECO:0000256" key="1">
    <source>
        <dbReference type="ARBA" id="ARBA00023015"/>
    </source>
</evidence>
<dbReference type="InterPro" id="IPR018060">
    <property type="entry name" value="HTH_AraC"/>
</dbReference>
<comment type="caution">
    <text evidence="4">The sequence shown here is derived from an EMBL/GenBank/DDBJ whole genome shotgun (WGS) entry which is preliminary data.</text>
</comment>
<keyword evidence="2" id="KW-0804">Transcription</keyword>
<accession>A0ABV7D3H7</accession>